<evidence type="ECO:0000313" key="2">
    <source>
        <dbReference type="Proteomes" id="UP000698752"/>
    </source>
</evidence>
<dbReference type="Proteomes" id="UP000698752">
    <property type="component" value="Unassembled WGS sequence"/>
</dbReference>
<keyword evidence="2" id="KW-1185">Reference proteome</keyword>
<dbReference type="RefSeq" id="WP_211871197.1">
    <property type="nucleotide sequence ID" value="NZ_JAAEDI010000029.1"/>
</dbReference>
<dbReference type="EMBL" id="JAAEDI010000029">
    <property type="protein sequence ID" value="MBR0652480.1"/>
    <property type="molecule type" value="Genomic_DNA"/>
</dbReference>
<reference evidence="2" key="1">
    <citation type="journal article" date="2021" name="Syst. Appl. Microbiol.">
        <title>Roseomonas hellenica sp. nov., isolated from roots of wild-growing Alkanna tinctoria.</title>
        <authorList>
            <person name="Rat A."/>
            <person name="Naranjo H.D."/>
            <person name="Lebbe L."/>
            <person name="Cnockaert M."/>
            <person name="Krigas N."/>
            <person name="Grigoriadou K."/>
            <person name="Maloupa E."/>
            <person name="Willems A."/>
        </authorList>
    </citation>
    <scope>NUCLEOTIDE SEQUENCE [LARGE SCALE GENOMIC DNA]</scope>
    <source>
        <strain evidence="2">LMG 31159</strain>
    </source>
</reference>
<dbReference type="NCBIfam" id="NF042415">
    <property type="entry name" value="STY0301_fam"/>
    <property type="match status" value="1"/>
</dbReference>
<sequence>MPEGWENLRRESQHQLIDIRFYAGPPASAQAVEAVGASSRGTQVSLRYSLPSVQGEIWMSCVYAHTAHTLIRRVEGPFPPHVRVNHDRADGRTFITYN</sequence>
<evidence type="ECO:0000313" key="1">
    <source>
        <dbReference type="EMBL" id="MBR0652480.1"/>
    </source>
</evidence>
<name>A0ABS5EN79_9PROT</name>
<gene>
    <name evidence="1" type="ORF">GXW78_22680</name>
</gene>
<proteinExistence type="predicted"/>
<organism evidence="1 2">
    <name type="scientific">Neoroseomonas terrae</name>
    <dbReference type="NCBI Taxonomy" id="424799"/>
    <lineage>
        <taxon>Bacteria</taxon>
        <taxon>Pseudomonadati</taxon>
        <taxon>Pseudomonadota</taxon>
        <taxon>Alphaproteobacteria</taxon>
        <taxon>Acetobacterales</taxon>
        <taxon>Acetobacteraceae</taxon>
        <taxon>Neoroseomonas</taxon>
    </lineage>
</organism>
<protein>
    <submittedName>
        <fullName evidence="1">Uncharacterized protein</fullName>
    </submittedName>
</protein>
<accession>A0ABS5EN79</accession>
<dbReference type="InterPro" id="IPR049973">
    <property type="entry name" value="STY0301-like"/>
</dbReference>
<comment type="caution">
    <text evidence="1">The sequence shown here is derived from an EMBL/GenBank/DDBJ whole genome shotgun (WGS) entry which is preliminary data.</text>
</comment>